<evidence type="ECO:0000313" key="2">
    <source>
        <dbReference type="EMBL" id="JAG91595.1"/>
    </source>
</evidence>
<proteinExistence type="evidence at transcript level"/>
<accession>A0A0C9R3S3</accession>
<evidence type="ECO:0000256" key="1">
    <source>
        <dbReference type="SAM" id="SignalP"/>
    </source>
</evidence>
<dbReference type="AlphaFoldDB" id="A0A0C9R3S3"/>
<name>A0A0C9R3S3_AMBAM</name>
<feature type="chain" id="PRO_5002201671" description="Single domain-containing protein" evidence="1">
    <location>
        <begin position="21"/>
        <end position="99"/>
    </location>
</feature>
<evidence type="ECO:0008006" key="3">
    <source>
        <dbReference type="Google" id="ProtNLM"/>
    </source>
</evidence>
<keyword evidence="1" id="KW-0732">Signal</keyword>
<dbReference type="EMBL" id="GBZX01001145">
    <property type="protein sequence ID" value="JAG91595.1"/>
    <property type="molecule type" value="mRNA"/>
</dbReference>
<protein>
    <recommendedName>
        <fullName evidence="3">Single domain-containing protein</fullName>
    </recommendedName>
</protein>
<organism evidence="2">
    <name type="scientific">Amblyomma americanum</name>
    <name type="common">Lone star tick</name>
    <dbReference type="NCBI Taxonomy" id="6943"/>
    <lineage>
        <taxon>Eukaryota</taxon>
        <taxon>Metazoa</taxon>
        <taxon>Ecdysozoa</taxon>
        <taxon>Arthropoda</taxon>
        <taxon>Chelicerata</taxon>
        <taxon>Arachnida</taxon>
        <taxon>Acari</taxon>
        <taxon>Parasitiformes</taxon>
        <taxon>Ixodida</taxon>
        <taxon>Ixodoidea</taxon>
        <taxon>Ixodidae</taxon>
        <taxon>Amblyomminae</taxon>
        <taxon>Amblyomma</taxon>
    </lineage>
</organism>
<sequence length="99" mass="11244">MQRKILLSIVLLVHAAAISAEVFKSNGSLVFVNDTCIYYGVQIEDDTYVSFYEPCEMWWCSSKKGYLSVHGCERPVDEGYCAQPVRGDFGKCCRYTHIC</sequence>
<reference evidence="2" key="1">
    <citation type="journal article" date="2015" name="PLoS ONE">
        <title>An Insight into the Sialome of the Lone Star Tick, Amblyomma americanum, with a Glimpse on Its Time Dependent Gene Expression.</title>
        <authorList>
            <person name="Karim S."/>
            <person name="Ribeiro J.M."/>
        </authorList>
    </citation>
    <scope>NUCLEOTIDE SEQUENCE</scope>
    <source>
        <tissue evidence="2">Salivary gland</tissue>
    </source>
</reference>
<feature type="signal peptide" evidence="1">
    <location>
        <begin position="1"/>
        <end position="20"/>
    </location>
</feature>